<dbReference type="STRING" id="289078.A0A2X0L398"/>
<dbReference type="PANTHER" id="PTHR12817">
    <property type="entry name" value="TRAFFICKING PROTEIN PARTICLE COMPLEX SUBUNIT 6B"/>
    <property type="match status" value="1"/>
</dbReference>
<dbReference type="Gene3D" id="3.30.1380.20">
    <property type="entry name" value="Trafficking protein particle complex subunit 3"/>
    <property type="match status" value="1"/>
</dbReference>
<evidence type="ECO:0000313" key="4">
    <source>
        <dbReference type="Proteomes" id="UP000249723"/>
    </source>
</evidence>
<name>A0A2X0L398_9BASI</name>
<proteinExistence type="inferred from homology"/>
<evidence type="ECO:0000313" key="3">
    <source>
        <dbReference type="EMBL" id="SCZ89189.1"/>
    </source>
</evidence>
<gene>
    <name evidence="3" type="ORF">BZ3500_MVSOF-1268-A1-R1_CHR1-1G01017</name>
</gene>
<keyword evidence="4" id="KW-1185">Reference proteome</keyword>
<dbReference type="SUPFAM" id="SSF111126">
    <property type="entry name" value="Ligand-binding domain in the NO signalling and Golgi transport"/>
    <property type="match status" value="1"/>
</dbReference>
<dbReference type="InterPro" id="IPR007194">
    <property type="entry name" value="TRAPP_component"/>
</dbReference>
<feature type="region of interest" description="Disordered" evidence="2">
    <location>
        <begin position="115"/>
        <end position="152"/>
    </location>
</feature>
<dbReference type="AlphaFoldDB" id="A0A2X0L398"/>
<feature type="compositionally biased region" description="Polar residues" evidence="2">
    <location>
        <begin position="115"/>
        <end position="126"/>
    </location>
</feature>
<sequence length="315" mass="33757">MASSSRALGSLQHHTSSTTNVNLSSTSLITPQLTALADPPPTMVDQHLFEYMMQEVSELTPCGGCLFTPPDADIRTGCHGQVIRTIITSEYVARERRIAYERQVEHDLKLARATSPATLNTSNGKTSAAMAPSVPSKSSASPPPNQDEADEAVRSRLDKMGFKVGWAMAEKLARDRPRFPSTPATTSTTNPVGASTLSLAPIPDPLEAVKFICKDLWIALYDKQIDNLRTNHRGVYVLHDNGLKPLLRLSGNAGPGQAHEVNRRVKFFLAFPNGIIRGALSNLGVPCAVSAESAGIPQCTSAPLPNLSFGSSLMG</sequence>
<dbReference type="InterPro" id="IPR024096">
    <property type="entry name" value="NO_sig/Golgi_transp_ligand-bd"/>
</dbReference>
<dbReference type="CDD" id="cd14944">
    <property type="entry name" value="TRAPPC6A_Trs33"/>
    <property type="match status" value="1"/>
</dbReference>
<dbReference type="InterPro" id="IPR037992">
    <property type="entry name" value="TRAPPC6/Trs33"/>
</dbReference>
<dbReference type="Pfam" id="PF04051">
    <property type="entry name" value="TRAPP"/>
    <property type="match status" value="1"/>
</dbReference>
<dbReference type="GO" id="GO:0005801">
    <property type="term" value="C:cis-Golgi network"/>
    <property type="evidence" value="ECO:0007669"/>
    <property type="project" value="TreeGrafter"/>
</dbReference>
<dbReference type="PANTHER" id="PTHR12817:SF0">
    <property type="entry name" value="GEO08327P1"/>
    <property type="match status" value="1"/>
</dbReference>
<feature type="region of interest" description="Disordered" evidence="2">
    <location>
        <begin position="1"/>
        <end position="23"/>
    </location>
</feature>
<comment type="similarity">
    <text evidence="1">Belongs to the TRAPP small subunits family. BET3 subfamily.</text>
</comment>
<evidence type="ECO:0000256" key="2">
    <source>
        <dbReference type="SAM" id="MobiDB-lite"/>
    </source>
</evidence>
<dbReference type="GO" id="GO:0006888">
    <property type="term" value="P:endoplasmic reticulum to Golgi vesicle-mediated transport"/>
    <property type="evidence" value="ECO:0007669"/>
    <property type="project" value="TreeGrafter"/>
</dbReference>
<dbReference type="OrthoDB" id="941624at2759"/>
<organism evidence="3 4">
    <name type="scientific">Microbotryum saponariae</name>
    <dbReference type="NCBI Taxonomy" id="289078"/>
    <lineage>
        <taxon>Eukaryota</taxon>
        <taxon>Fungi</taxon>
        <taxon>Dikarya</taxon>
        <taxon>Basidiomycota</taxon>
        <taxon>Pucciniomycotina</taxon>
        <taxon>Microbotryomycetes</taxon>
        <taxon>Microbotryales</taxon>
        <taxon>Microbotryaceae</taxon>
        <taxon>Microbotryum</taxon>
    </lineage>
</organism>
<dbReference type="GO" id="GO:0005802">
    <property type="term" value="C:trans-Golgi network"/>
    <property type="evidence" value="ECO:0007669"/>
    <property type="project" value="TreeGrafter"/>
</dbReference>
<dbReference type="Proteomes" id="UP000249723">
    <property type="component" value="Unassembled WGS sequence"/>
</dbReference>
<feature type="compositionally biased region" description="Low complexity" evidence="2">
    <location>
        <begin position="127"/>
        <end position="140"/>
    </location>
</feature>
<dbReference type="GO" id="GO:0030008">
    <property type="term" value="C:TRAPP complex"/>
    <property type="evidence" value="ECO:0007669"/>
    <property type="project" value="TreeGrafter"/>
</dbReference>
<dbReference type="EMBL" id="FMWP01000013">
    <property type="protein sequence ID" value="SCZ89189.1"/>
    <property type="molecule type" value="Genomic_DNA"/>
</dbReference>
<protein>
    <submittedName>
        <fullName evidence="3">BZ3500_MvSof-1268-A1-R1_Chr1-1g01017 protein</fullName>
    </submittedName>
</protein>
<evidence type="ECO:0000256" key="1">
    <source>
        <dbReference type="ARBA" id="ARBA00006218"/>
    </source>
</evidence>
<reference evidence="4" key="1">
    <citation type="submission" date="2016-10" db="EMBL/GenBank/DDBJ databases">
        <authorList>
            <person name="Jeantristanb JTB J.-T."/>
            <person name="Ricardo R."/>
        </authorList>
    </citation>
    <scope>NUCLEOTIDE SEQUENCE [LARGE SCALE GENOMIC DNA]</scope>
</reference>
<accession>A0A2X0L398</accession>